<sequence>MLNKFLLTGFLLAACLHMKAQIPTVNLKDIDGKSINTGKVSNDGKPLIISFFATWCKPCLRELNAINEVYEEWQEDTGVKLIAVSIDEGANSFKVKPLARTQGWTFPVWLDSNKDFMRAMNVNMVPSVFVLDGKGNIAYRHTGYVEGGEAELIRQVKATIR</sequence>
<dbReference type="InterPro" id="IPR013766">
    <property type="entry name" value="Thioredoxin_domain"/>
</dbReference>
<name>A0A5D3FEJ7_9BACE</name>
<gene>
    <name evidence="3" type="ORF">FNJ60_13605</name>
</gene>
<dbReference type="PROSITE" id="PS51257">
    <property type="entry name" value="PROKAR_LIPOPROTEIN"/>
    <property type="match status" value="1"/>
</dbReference>
<evidence type="ECO:0000256" key="1">
    <source>
        <dbReference type="SAM" id="SignalP"/>
    </source>
</evidence>
<reference evidence="3 4" key="1">
    <citation type="submission" date="2019-07" db="EMBL/GenBank/DDBJ databases">
        <title>Draft Genome Sequences of Bacteroides pyogenes Strains Isolated from the Uterus Holstein Dairy Cows with Metritis.</title>
        <authorList>
            <person name="Cunha F."/>
            <person name="Galvao K.N."/>
            <person name="Jeon S.J."/>
            <person name="Jeong K.C."/>
        </authorList>
    </citation>
    <scope>NUCLEOTIDE SEQUENCE [LARGE SCALE GENOMIC DNA]</scope>
    <source>
        <strain evidence="3 4">KG-31</strain>
    </source>
</reference>
<dbReference type="EMBL" id="VKLW01000040">
    <property type="protein sequence ID" value="TYK32085.1"/>
    <property type="molecule type" value="Genomic_DNA"/>
</dbReference>
<evidence type="ECO:0000313" key="4">
    <source>
        <dbReference type="Proteomes" id="UP000324383"/>
    </source>
</evidence>
<keyword evidence="4" id="KW-1185">Reference proteome</keyword>
<dbReference type="GO" id="GO:0016209">
    <property type="term" value="F:antioxidant activity"/>
    <property type="evidence" value="ECO:0007669"/>
    <property type="project" value="InterPro"/>
</dbReference>
<dbReference type="Gene3D" id="3.40.30.10">
    <property type="entry name" value="Glutaredoxin"/>
    <property type="match status" value="1"/>
</dbReference>
<dbReference type="InterPro" id="IPR050553">
    <property type="entry name" value="Thioredoxin_ResA/DsbE_sf"/>
</dbReference>
<feature type="signal peptide" evidence="1">
    <location>
        <begin position="1"/>
        <end position="20"/>
    </location>
</feature>
<evidence type="ECO:0000313" key="3">
    <source>
        <dbReference type="EMBL" id="TYK32085.1"/>
    </source>
</evidence>
<dbReference type="AlphaFoldDB" id="A0A5D3FEJ7"/>
<dbReference type="Proteomes" id="UP000324383">
    <property type="component" value="Unassembled WGS sequence"/>
</dbReference>
<feature type="chain" id="PRO_5030116444" evidence="1">
    <location>
        <begin position="21"/>
        <end position="161"/>
    </location>
</feature>
<dbReference type="InterPro" id="IPR000866">
    <property type="entry name" value="AhpC/TSA"/>
</dbReference>
<comment type="caution">
    <text evidence="3">The sequence shown here is derived from an EMBL/GenBank/DDBJ whole genome shotgun (WGS) entry which is preliminary data.</text>
</comment>
<protein>
    <submittedName>
        <fullName evidence="3">TlpA family protein disulfide reductase</fullName>
    </submittedName>
</protein>
<proteinExistence type="predicted"/>
<feature type="domain" description="Thioredoxin" evidence="2">
    <location>
        <begin position="16"/>
        <end position="161"/>
    </location>
</feature>
<evidence type="ECO:0000259" key="2">
    <source>
        <dbReference type="PROSITE" id="PS51352"/>
    </source>
</evidence>
<dbReference type="PROSITE" id="PS51352">
    <property type="entry name" value="THIOREDOXIN_2"/>
    <property type="match status" value="1"/>
</dbReference>
<dbReference type="SUPFAM" id="SSF52833">
    <property type="entry name" value="Thioredoxin-like"/>
    <property type="match status" value="1"/>
</dbReference>
<dbReference type="PANTHER" id="PTHR42852">
    <property type="entry name" value="THIOL:DISULFIDE INTERCHANGE PROTEIN DSBE"/>
    <property type="match status" value="1"/>
</dbReference>
<dbReference type="PANTHER" id="PTHR42852:SF17">
    <property type="entry name" value="THIOREDOXIN-LIKE PROTEIN HI_1115"/>
    <property type="match status" value="1"/>
</dbReference>
<dbReference type="RefSeq" id="WP_148727702.1">
    <property type="nucleotide sequence ID" value="NZ_CP197398.1"/>
</dbReference>
<dbReference type="CDD" id="cd02966">
    <property type="entry name" value="TlpA_like_family"/>
    <property type="match status" value="1"/>
</dbReference>
<accession>A0A5D3FEJ7</accession>
<dbReference type="Pfam" id="PF00578">
    <property type="entry name" value="AhpC-TSA"/>
    <property type="match status" value="1"/>
</dbReference>
<keyword evidence="1" id="KW-0732">Signal</keyword>
<organism evidence="3 4">
    <name type="scientific">Bacteroides pyogenes</name>
    <dbReference type="NCBI Taxonomy" id="310300"/>
    <lineage>
        <taxon>Bacteria</taxon>
        <taxon>Pseudomonadati</taxon>
        <taxon>Bacteroidota</taxon>
        <taxon>Bacteroidia</taxon>
        <taxon>Bacteroidales</taxon>
        <taxon>Bacteroidaceae</taxon>
        <taxon>Bacteroides</taxon>
    </lineage>
</organism>
<dbReference type="InterPro" id="IPR036249">
    <property type="entry name" value="Thioredoxin-like_sf"/>
</dbReference>
<dbReference type="GO" id="GO:0016491">
    <property type="term" value="F:oxidoreductase activity"/>
    <property type="evidence" value="ECO:0007669"/>
    <property type="project" value="InterPro"/>
</dbReference>